<dbReference type="EnsemblMetazoa" id="AMAM013501-RA">
    <property type="protein sequence ID" value="AMAM013501-PA"/>
    <property type="gene ID" value="AMAM013501"/>
</dbReference>
<dbReference type="AlphaFoldDB" id="A0A182SU70"/>
<reference evidence="3" key="1">
    <citation type="submission" date="2013-09" db="EMBL/GenBank/DDBJ databases">
        <title>The Genome Sequence of Anopheles maculatus species B.</title>
        <authorList>
            <consortium name="The Broad Institute Genomics Platform"/>
            <person name="Neafsey D.E."/>
            <person name="Besansky N."/>
            <person name="Howell P."/>
            <person name="Walton C."/>
            <person name="Young S.K."/>
            <person name="Zeng Q."/>
            <person name="Gargeya S."/>
            <person name="Fitzgerald M."/>
            <person name="Haas B."/>
            <person name="Abouelleil A."/>
            <person name="Allen A.W."/>
            <person name="Alvarado L."/>
            <person name="Arachchi H.M."/>
            <person name="Berlin A.M."/>
            <person name="Chapman S.B."/>
            <person name="Gainer-Dewar J."/>
            <person name="Goldberg J."/>
            <person name="Griggs A."/>
            <person name="Gujja S."/>
            <person name="Hansen M."/>
            <person name="Howarth C."/>
            <person name="Imamovic A."/>
            <person name="Ireland A."/>
            <person name="Larimer J."/>
            <person name="McCowan C."/>
            <person name="Murphy C."/>
            <person name="Pearson M."/>
            <person name="Poon T.W."/>
            <person name="Priest M."/>
            <person name="Roberts A."/>
            <person name="Saif S."/>
            <person name="Shea T."/>
            <person name="Sisk P."/>
            <person name="Sykes S."/>
            <person name="Wortman J."/>
            <person name="Nusbaum C."/>
            <person name="Birren B."/>
        </authorList>
    </citation>
    <scope>NUCLEOTIDE SEQUENCE [LARGE SCALE GENOMIC DNA]</scope>
    <source>
        <strain evidence="3">maculatus3</strain>
    </source>
</reference>
<evidence type="ECO:0000256" key="1">
    <source>
        <dbReference type="SAM" id="MobiDB-lite"/>
    </source>
</evidence>
<keyword evidence="3" id="KW-1185">Reference proteome</keyword>
<dbReference type="Proteomes" id="UP000075901">
    <property type="component" value="Unassembled WGS sequence"/>
</dbReference>
<evidence type="ECO:0000313" key="3">
    <source>
        <dbReference type="Proteomes" id="UP000075901"/>
    </source>
</evidence>
<reference evidence="2" key="2">
    <citation type="submission" date="2020-05" db="UniProtKB">
        <authorList>
            <consortium name="EnsemblMetazoa"/>
        </authorList>
    </citation>
    <scope>IDENTIFICATION</scope>
    <source>
        <strain evidence="2">maculatus3</strain>
    </source>
</reference>
<feature type="compositionally biased region" description="Polar residues" evidence="1">
    <location>
        <begin position="281"/>
        <end position="295"/>
    </location>
</feature>
<feature type="region of interest" description="Disordered" evidence="1">
    <location>
        <begin position="321"/>
        <end position="345"/>
    </location>
</feature>
<organism evidence="2 3">
    <name type="scientific">Anopheles maculatus</name>
    <dbReference type="NCBI Taxonomy" id="74869"/>
    <lineage>
        <taxon>Eukaryota</taxon>
        <taxon>Metazoa</taxon>
        <taxon>Ecdysozoa</taxon>
        <taxon>Arthropoda</taxon>
        <taxon>Hexapoda</taxon>
        <taxon>Insecta</taxon>
        <taxon>Pterygota</taxon>
        <taxon>Neoptera</taxon>
        <taxon>Endopterygota</taxon>
        <taxon>Diptera</taxon>
        <taxon>Nematocera</taxon>
        <taxon>Culicoidea</taxon>
        <taxon>Culicidae</taxon>
        <taxon>Anophelinae</taxon>
        <taxon>Anopheles</taxon>
        <taxon>Anopheles maculatus group</taxon>
    </lineage>
</organism>
<evidence type="ECO:0000313" key="2">
    <source>
        <dbReference type="EnsemblMetazoa" id="AMAM013501-PA"/>
    </source>
</evidence>
<protein>
    <submittedName>
        <fullName evidence="2">Uncharacterized protein</fullName>
    </submittedName>
</protein>
<sequence length="567" mass="59805">MSSGSGKKKLVAAAASPLSVSIAANPVASETPTGGFKLLIDKNRIVSVPSTKAQPTVVAPRQQSSVVDYQNVSLSQQTPAYDEYLRIAGGSNAGGTTISFEGVTGAQKILVKKITPQTSGAEIHGIGGEMRVKVTGEDMNRNAQPIASSAGQLKQIKVPATLLGRRMSIHRQLPVATTQELESNNGQQAVTLYTTTVRLSDEQSLLKHKIASNNAFKVPQPALTVATAANTYSVPVTASGNVFVPVSSNALSLPTSCVVNVSSNAANAPINQTQYIVSSKNNMENGKDGSTSVRQTPPPNESGKDQTDSVAVVVTAKQTAQESSAGAVQSAGSTAMGEDGKVQSKQPITTAPATNVSKGLLDEATTTTTIIDTVVLDEETVSKPSREMKSLQITQAKSKILSEFITDTISKGKLRKRRSDSVVDAAAVAVVGTTDADISPTQITQLVIPQRKRNRRRSTVLLMDAVADNGKEVVSDVGQSVSQKMEDSVNESSPPTRVRKIRSVKSEYALQKGDRTVESLSGGAKVFFSNLNLQHEISKTNDQSLSFPGDPSKVAWMGSFLLALQET</sequence>
<feature type="compositionally biased region" description="Polar residues" evidence="1">
    <location>
        <begin position="322"/>
        <end position="333"/>
    </location>
</feature>
<feature type="region of interest" description="Disordered" evidence="1">
    <location>
        <begin position="281"/>
        <end position="309"/>
    </location>
</feature>
<dbReference type="VEuPathDB" id="VectorBase:AMAM013501"/>
<proteinExistence type="predicted"/>
<name>A0A182SU70_9DIPT</name>
<accession>A0A182SU70</accession>